<dbReference type="AlphaFoldDB" id="A0A2T0PV93"/>
<gene>
    <name evidence="3" type="ORF">CLV72_10957</name>
</gene>
<dbReference type="InterPro" id="IPR011009">
    <property type="entry name" value="Kinase-like_dom_sf"/>
</dbReference>
<dbReference type="GO" id="GO:0016301">
    <property type="term" value="F:kinase activity"/>
    <property type="evidence" value="ECO:0007669"/>
    <property type="project" value="UniProtKB-KW"/>
</dbReference>
<protein>
    <submittedName>
        <fullName evidence="3">Homoserine kinase</fullName>
    </submittedName>
</protein>
<keyword evidence="3" id="KW-0808">Transferase</keyword>
<dbReference type="SUPFAM" id="SSF56112">
    <property type="entry name" value="Protein kinase-like (PK-like)"/>
    <property type="match status" value="1"/>
</dbReference>
<dbReference type="InterPro" id="IPR002575">
    <property type="entry name" value="Aminoglycoside_PTrfase"/>
</dbReference>
<dbReference type="Pfam" id="PF01636">
    <property type="entry name" value="APH"/>
    <property type="match status" value="1"/>
</dbReference>
<feature type="domain" description="Aminoglycoside phosphotransferase" evidence="2">
    <location>
        <begin position="39"/>
        <end position="277"/>
    </location>
</feature>
<dbReference type="OrthoDB" id="4706173at2"/>
<dbReference type="Gene3D" id="3.90.1200.10">
    <property type="match status" value="1"/>
</dbReference>
<dbReference type="RefSeq" id="WP_106251523.1">
    <property type="nucleotide sequence ID" value="NZ_PVZC01000009.1"/>
</dbReference>
<proteinExistence type="predicted"/>
<evidence type="ECO:0000259" key="2">
    <source>
        <dbReference type="Pfam" id="PF01636"/>
    </source>
</evidence>
<accession>A0A2T0PV93</accession>
<evidence type="ECO:0000313" key="3">
    <source>
        <dbReference type="EMBL" id="PRX95449.1"/>
    </source>
</evidence>
<evidence type="ECO:0000256" key="1">
    <source>
        <dbReference type="SAM" id="MobiDB-lite"/>
    </source>
</evidence>
<dbReference type="EMBL" id="PVZC01000009">
    <property type="protein sequence ID" value="PRX95449.1"/>
    <property type="molecule type" value="Genomic_DNA"/>
</dbReference>
<dbReference type="InterPro" id="IPR051678">
    <property type="entry name" value="AGP_Transferase"/>
</dbReference>
<dbReference type="Proteomes" id="UP000237846">
    <property type="component" value="Unassembled WGS sequence"/>
</dbReference>
<keyword evidence="4" id="KW-1185">Reference proteome</keyword>
<sequence length="341" mass="35880">MAEHAAARGGRAGERGHPAPGALRPAAALAPWGLVPERAQRVPGGELKETWLVDCAEGRFALQAYPPGSGTEVAVMAGWQRRLAEELPFVPPPRPTRAGALSAAAGGRPVTLVPHVGGAPADVRRPAEVAAAARALAAVHARTAAWTGAAPRPPYARFADLDWWRNPLWDLAEVEGLCRAAGRSGLWLRLRAGVGAAVLELSAFAALDLVEQVVHNDFHPGNVLVDGGRVAGVLDWAEATVQWRVLEVADAAWAFGGRAPDGSLDASAARAFLDAYTGAGGRITGVEAGLLVRALRLRRLWESCYQLGLACREAEPPAPERLSAVERLLTALDAVPDDALR</sequence>
<reference evidence="3 4" key="1">
    <citation type="submission" date="2018-03" db="EMBL/GenBank/DDBJ databases">
        <title>Genomic Encyclopedia of Archaeal and Bacterial Type Strains, Phase II (KMG-II): from individual species to whole genera.</title>
        <authorList>
            <person name="Goeker M."/>
        </authorList>
    </citation>
    <scope>NUCLEOTIDE SEQUENCE [LARGE SCALE GENOMIC DNA]</scope>
    <source>
        <strain evidence="3 4">DSM 45601</strain>
    </source>
</reference>
<name>A0A2T0PV93_9ACTN</name>
<keyword evidence="3" id="KW-0418">Kinase</keyword>
<feature type="compositionally biased region" description="Basic and acidic residues" evidence="1">
    <location>
        <begin position="1"/>
        <end position="17"/>
    </location>
</feature>
<comment type="caution">
    <text evidence="3">The sequence shown here is derived from an EMBL/GenBank/DDBJ whole genome shotgun (WGS) entry which is preliminary data.</text>
</comment>
<feature type="region of interest" description="Disordered" evidence="1">
    <location>
        <begin position="1"/>
        <end position="24"/>
    </location>
</feature>
<dbReference type="PANTHER" id="PTHR21310">
    <property type="entry name" value="AMINOGLYCOSIDE PHOSPHOTRANSFERASE-RELATED-RELATED"/>
    <property type="match status" value="1"/>
</dbReference>
<evidence type="ECO:0000313" key="4">
    <source>
        <dbReference type="Proteomes" id="UP000237846"/>
    </source>
</evidence>
<organism evidence="3 4">
    <name type="scientific">Allonocardiopsis opalescens</name>
    <dbReference type="NCBI Taxonomy" id="1144618"/>
    <lineage>
        <taxon>Bacteria</taxon>
        <taxon>Bacillati</taxon>
        <taxon>Actinomycetota</taxon>
        <taxon>Actinomycetes</taxon>
        <taxon>Streptosporangiales</taxon>
        <taxon>Allonocardiopsis</taxon>
    </lineage>
</organism>